<protein>
    <submittedName>
        <fullName evidence="3">Uncharacterized protein</fullName>
    </submittedName>
</protein>
<sequence>MIKREKYMSIIRGFIDKPLIKVITGVRRCGKSMLLQLIREELIERGVSGDNIVYLNFESLKHAYIQNYLDLYHVIEERVHTVSGKVYILLDELQDITEWERAVNSFLVDFDCDVYVTGSNAKLLAGEFATHIAGRYVEIKLYPLTFREFLSFAQANSPEDQLVLEQQFQNYLRFGGMPGIHMMQWDDALIDQYLTDIYNSVMLKDVVQRNDLRRPAQLEKIMLFIMDNIGNTFSAKTIIDFVKSQGRTISNESMYGFLRALQEAFIIHKVPRYDIKGKRLLETQEKYYMADLGIRHAVMGYRDHDIAGLLENVVYMELLTRGYTVNIGKQGAAEVDFVAQKKDERLYIQVSYLLADDKVVQREFAPLEAIQDNYPKMVLTMDPTPEFNREGIYRKSIINFLLEDQVN</sequence>
<dbReference type="Pfam" id="PF13635">
    <property type="entry name" value="DUF4143"/>
    <property type="match status" value="1"/>
</dbReference>
<dbReference type="PANTHER" id="PTHR33295">
    <property type="entry name" value="ATPASE"/>
    <property type="match status" value="1"/>
</dbReference>
<feature type="domain" description="AAA" evidence="1">
    <location>
        <begin position="20"/>
        <end position="150"/>
    </location>
</feature>
<accession>A0A1I0DZV2</accession>
<dbReference type="AlphaFoldDB" id="A0A1I0DZV2"/>
<proteinExistence type="predicted"/>
<dbReference type="Gene3D" id="3.40.50.300">
    <property type="entry name" value="P-loop containing nucleotide triphosphate hydrolases"/>
    <property type="match status" value="1"/>
</dbReference>
<name>A0A1I0DZV2_9FIRM</name>
<dbReference type="Proteomes" id="UP000198508">
    <property type="component" value="Unassembled WGS sequence"/>
</dbReference>
<dbReference type="EMBL" id="FOIM01000005">
    <property type="protein sequence ID" value="SET37416.1"/>
    <property type="molecule type" value="Genomic_DNA"/>
</dbReference>
<organism evidence="3 4">
    <name type="scientific">Enterocloster lavalensis</name>
    <dbReference type="NCBI Taxonomy" id="460384"/>
    <lineage>
        <taxon>Bacteria</taxon>
        <taxon>Bacillati</taxon>
        <taxon>Bacillota</taxon>
        <taxon>Clostridia</taxon>
        <taxon>Lachnospirales</taxon>
        <taxon>Lachnospiraceae</taxon>
        <taxon>Enterocloster</taxon>
    </lineage>
</organism>
<dbReference type="GeneID" id="93276477"/>
<dbReference type="InterPro" id="IPR027417">
    <property type="entry name" value="P-loop_NTPase"/>
</dbReference>
<evidence type="ECO:0000259" key="2">
    <source>
        <dbReference type="Pfam" id="PF13635"/>
    </source>
</evidence>
<dbReference type="RefSeq" id="WP_092361768.1">
    <property type="nucleotide sequence ID" value="NZ_FOIM01000005.1"/>
</dbReference>
<dbReference type="SUPFAM" id="SSF52540">
    <property type="entry name" value="P-loop containing nucleoside triphosphate hydrolases"/>
    <property type="match status" value="1"/>
</dbReference>
<reference evidence="4" key="1">
    <citation type="submission" date="2016-10" db="EMBL/GenBank/DDBJ databases">
        <authorList>
            <person name="Varghese N."/>
            <person name="Submissions S."/>
        </authorList>
    </citation>
    <scope>NUCLEOTIDE SEQUENCE [LARGE SCALE GENOMIC DNA]</scope>
    <source>
        <strain evidence="4">NLAE-zl-G277</strain>
    </source>
</reference>
<dbReference type="STRING" id="460384.SAMN05216313_105136"/>
<evidence type="ECO:0000259" key="1">
    <source>
        <dbReference type="Pfam" id="PF13173"/>
    </source>
</evidence>
<dbReference type="InterPro" id="IPR041682">
    <property type="entry name" value="AAA_14"/>
</dbReference>
<dbReference type="InterPro" id="IPR025420">
    <property type="entry name" value="DUF4143"/>
</dbReference>
<gene>
    <name evidence="3" type="ORF">SAMN05216313_105136</name>
</gene>
<keyword evidence="4" id="KW-1185">Reference proteome</keyword>
<dbReference type="PANTHER" id="PTHR33295:SF20">
    <property type="entry name" value="ATPASE"/>
    <property type="match status" value="1"/>
</dbReference>
<evidence type="ECO:0000313" key="3">
    <source>
        <dbReference type="EMBL" id="SET37416.1"/>
    </source>
</evidence>
<dbReference type="Pfam" id="PF13173">
    <property type="entry name" value="AAA_14"/>
    <property type="match status" value="1"/>
</dbReference>
<evidence type="ECO:0000313" key="4">
    <source>
        <dbReference type="Proteomes" id="UP000198508"/>
    </source>
</evidence>
<feature type="domain" description="DUF4143" evidence="2">
    <location>
        <begin position="204"/>
        <end position="350"/>
    </location>
</feature>